<dbReference type="InterPro" id="IPR000312">
    <property type="entry name" value="Glycosyl_Trfase_fam3"/>
</dbReference>
<accession>A0A9D1JUA3</accession>
<dbReference type="EC" id="2.4.2.2" evidence="5"/>
<evidence type="ECO:0000259" key="11">
    <source>
        <dbReference type="SMART" id="SM00941"/>
    </source>
</evidence>
<dbReference type="InterPro" id="IPR035902">
    <property type="entry name" value="Nuc_phospho_transferase"/>
</dbReference>
<dbReference type="AlphaFoldDB" id="A0A9D1JUA3"/>
<keyword evidence="7 12" id="KW-0328">Glycosyltransferase</keyword>
<dbReference type="PANTHER" id="PTHR10515:SF0">
    <property type="entry name" value="THYMIDINE PHOSPHORYLASE"/>
    <property type="match status" value="1"/>
</dbReference>
<dbReference type="Pfam" id="PF02885">
    <property type="entry name" value="Glycos_trans_3N"/>
    <property type="match status" value="1"/>
</dbReference>
<dbReference type="Gene3D" id="1.20.970.10">
    <property type="entry name" value="Transferase, Pyrimidine Nucleoside Phosphorylase, Chain C"/>
    <property type="match status" value="1"/>
</dbReference>
<gene>
    <name evidence="12" type="ORF">IAC18_01830</name>
</gene>
<reference evidence="12" key="2">
    <citation type="journal article" date="2021" name="PeerJ">
        <title>Extensive microbial diversity within the chicken gut microbiome revealed by metagenomics and culture.</title>
        <authorList>
            <person name="Gilroy R."/>
            <person name="Ravi A."/>
            <person name="Getino M."/>
            <person name="Pursley I."/>
            <person name="Horton D.L."/>
            <person name="Alikhan N.F."/>
            <person name="Baker D."/>
            <person name="Gharbi K."/>
            <person name="Hall N."/>
            <person name="Watson M."/>
            <person name="Adriaenssens E.M."/>
            <person name="Foster-Nyarko E."/>
            <person name="Jarju S."/>
            <person name="Secka A."/>
            <person name="Antonio M."/>
            <person name="Oren A."/>
            <person name="Chaudhuri R.R."/>
            <person name="La Ragione R."/>
            <person name="Hildebrand F."/>
            <person name="Pallen M.J."/>
        </authorList>
    </citation>
    <scope>NUCLEOTIDE SEQUENCE</scope>
    <source>
        <strain evidence="12">ChiHjej10B9-9673</strain>
    </source>
</reference>
<dbReference type="Gene3D" id="3.90.1170.30">
    <property type="entry name" value="Pyrimidine nucleoside phosphorylase-like, C-terminal domain"/>
    <property type="match status" value="1"/>
</dbReference>
<dbReference type="EMBL" id="DVJK01000052">
    <property type="protein sequence ID" value="HIS66280.1"/>
    <property type="molecule type" value="Genomic_DNA"/>
</dbReference>
<dbReference type="PROSITE" id="PS00647">
    <property type="entry name" value="THYMID_PHOSPHORYLASE"/>
    <property type="match status" value="1"/>
</dbReference>
<dbReference type="SMART" id="SM00941">
    <property type="entry name" value="PYNP_C"/>
    <property type="match status" value="1"/>
</dbReference>
<evidence type="ECO:0000256" key="1">
    <source>
        <dbReference type="ARBA" id="ARBA00001066"/>
    </source>
</evidence>
<comment type="caution">
    <text evidence="12">The sequence shown here is derived from an EMBL/GenBank/DDBJ whole genome shotgun (WGS) entry which is preliminary data.</text>
</comment>
<dbReference type="SUPFAM" id="SSF52418">
    <property type="entry name" value="Nucleoside phosphorylase/phosphoribosyltransferase catalytic domain"/>
    <property type="match status" value="1"/>
</dbReference>
<evidence type="ECO:0000256" key="4">
    <source>
        <dbReference type="ARBA" id="ARBA00011738"/>
    </source>
</evidence>
<dbReference type="NCBIfam" id="NF004490">
    <property type="entry name" value="PRK05820.1"/>
    <property type="match status" value="1"/>
</dbReference>
<comment type="catalytic activity">
    <reaction evidence="9">
        <text>uridine + phosphate = alpha-D-ribose 1-phosphate + uracil</text>
        <dbReference type="Rhea" id="RHEA:24388"/>
        <dbReference type="ChEBI" id="CHEBI:16704"/>
        <dbReference type="ChEBI" id="CHEBI:17568"/>
        <dbReference type="ChEBI" id="CHEBI:43474"/>
        <dbReference type="ChEBI" id="CHEBI:57720"/>
        <dbReference type="EC" id="2.4.2.2"/>
    </reaction>
</comment>
<dbReference type="SUPFAM" id="SSF54680">
    <property type="entry name" value="Pyrimidine nucleoside phosphorylase C-terminal domain"/>
    <property type="match status" value="1"/>
</dbReference>
<dbReference type="Pfam" id="PF07831">
    <property type="entry name" value="PYNP_C"/>
    <property type="match status" value="1"/>
</dbReference>
<dbReference type="InterPro" id="IPR013102">
    <property type="entry name" value="PYNP_C"/>
</dbReference>
<evidence type="ECO:0000256" key="6">
    <source>
        <dbReference type="ARBA" id="ARBA00014680"/>
    </source>
</evidence>
<protein>
    <recommendedName>
        <fullName evidence="6">Pyrimidine-nucleoside phosphorylase</fullName>
        <ecNumber evidence="5">2.4.2.2</ecNumber>
    </recommendedName>
</protein>
<comment type="similarity">
    <text evidence="3">Belongs to the thymidine/pyrimidine-nucleoside phosphorylase family.</text>
</comment>
<evidence type="ECO:0000256" key="5">
    <source>
        <dbReference type="ARBA" id="ARBA00011889"/>
    </source>
</evidence>
<dbReference type="GO" id="GO:0006213">
    <property type="term" value="P:pyrimidine nucleoside metabolic process"/>
    <property type="evidence" value="ECO:0007669"/>
    <property type="project" value="InterPro"/>
</dbReference>
<evidence type="ECO:0000256" key="8">
    <source>
        <dbReference type="ARBA" id="ARBA00022679"/>
    </source>
</evidence>
<dbReference type="InterPro" id="IPR036320">
    <property type="entry name" value="Glycosyl_Trfase_fam3_N_dom_sf"/>
</dbReference>
<evidence type="ECO:0000256" key="9">
    <source>
        <dbReference type="ARBA" id="ARBA00048453"/>
    </source>
</evidence>
<dbReference type="SUPFAM" id="SSF47648">
    <property type="entry name" value="Nucleoside phosphorylase/phosphoribosyltransferase N-terminal domain"/>
    <property type="match status" value="1"/>
</dbReference>
<evidence type="ECO:0000313" key="13">
    <source>
        <dbReference type="Proteomes" id="UP000824001"/>
    </source>
</evidence>
<dbReference type="InterPro" id="IPR018090">
    <property type="entry name" value="Pyrmidine_PPas_bac/euk"/>
</dbReference>
<dbReference type="InterPro" id="IPR000053">
    <property type="entry name" value="Thymidine/pyrmidine_PPase"/>
</dbReference>
<dbReference type="FunFam" id="3.40.1030.10:FF:000003">
    <property type="entry name" value="Pyrimidine-nucleoside phosphorylase"/>
    <property type="match status" value="1"/>
</dbReference>
<evidence type="ECO:0000313" key="12">
    <source>
        <dbReference type="EMBL" id="HIS66280.1"/>
    </source>
</evidence>
<dbReference type="Gene3D" id="3.40.1030.10">
    <property type="entry name" value="Nucleoside phosphorylase/phosphoribosyltransferase catalytic domain"/>
    <property type="match status" value="1"/>
</dbReference>
<organism evidence="12 13">
    <name type="scientific">Candidatus Scatomorpha merdipullorum</name>
    <dbReference type="NCBI Taxonomy" id="2840927"/>
    <lineage>
        <taxon>Bacteria</taxon>
        <taxon>Bacillati</taxon>
        <taxon>Bacillota</taxon>
        <taxon>Clostridia</taxon>
        <taxon>Eubacteriales</taxon>
        <taxon>Candidatus Scatomorpha</taxon>
    </lineage>
</organism>
<dbReference type="GO" id="GO:0009032">
    <property type="term" value="F:thymidine phosphorylase activity"/>
    <property type="evidence" value="ECO:0007669"/>
    <property type="project" value="TreeGrafter"/>
</dbReference>
<reference evidence="12" key="1">
    <citation type="submission" date="2020-10" db="EMBL/GenBank/DDBJ databases">
        <authorList>
            <person name="Gilroy R."/>
        </authorList>
    </citation>
    <scope>NUCLEOTIDE SEQUENCE</scope>
    <source>
        <strain evidence="12">ChiHjej10B9-9673</strain>
    </source>
</reference>
<name>A0A9D1JUA3_9FIRM</name>
<evidence type="ECO:0000256" key="10">
    <source>
        <dbReference type="ARBA" id="ARBA00048525"/>
    </source>
</evidence>
<dbReference type="NCBIfam" id="TIGR02644">
    <property type="entry name" value="Y_phosphoryl"/>
    <property type="match status" value="1"/>
</dbReference>
<dbReference type="PANTHER" id="PTHR10515">
    <property type="entry name" value="THYMIDINE PHOSPHORYLASE"/>
    <property type="match status" value="1"/>
</dbReference>
<sequence length="436" mass="45750">MLMTDIIAAKRDGGELTREQIEFFVRGVTDGSIPDYQSAALLMAIVWRGMNRRETLDLTLAMMNSGDTLDLSSISGVKADKHSTGGVGDKTSLALLPMVAAQGVRMAKMSGRGLGHTGGTLDKLESFPGFSSALTHEQFLNQVERVGFAIAGQTADLDPADKKLYALRDVTGTVQSIPLIVSSIMSKKLAAGADVIVLDVKTGSGAFMKTEADALTLAREMVEIGRLAGRKTVACITDMDQPLGNAVGNALEVKEALALLKGEYHGDLEELCLTLGSCILTGAGAAKDEAEARAKLERGIADGSALEKFAEFIEAQGGDRRAVYDESLLPAAPVRYEARAESSGFVRHIDAQGVGLVSMHLGGGRETAESGIDLAVGVELHKKRGDAVAAGESVATIHARDEAGAESAARLLLAAYDIGAEPPEAAPFVKAIVRED</sequence>
<comment type="subunit">
    <text evidence="4">Homodimer.</text>
</comment>
<comment type="catalytic activity">
    <reaction evidence="10">
        <text>thymidine + phosphate = 2-deoxy-alpha-D-ribose 1-phosphate + thymine</text>
        <dbReference type="Rhea" id="RHEA:16037"/>
        <dbReference type="ChEBI" id="CHEBI:17748"/>
        <dbReference type="ChEBI" id="CHEBI:17821"/>
        <dbReference type="ChEBI" id="CHEBI:43474"/>
        <dbReference type="ChEBI" id="CHEBI:57259"/>
        <dbReference type="EC" id="2.4.2.2"/>
    </reaction>
</comment>
<comment type="catalytic activity">
    <reaction evidence="1">
        <text>2'-deoxyuridine + phosphate = 2-deoxy-alpha-D-ribose 1-phosphate + uracil</text>
        <dbReference type="Rhea" id="RHEA:22824"/>
        <dbReference type="ChEBI" id="CHEBI:16450"/>
        <dbReference type="ChEBI" id="CHEBI:17568"/>
        <dbReference type="ChEBI" id="CHEBI:43474"/>
        <dbReference type="ChEBI" id="CHEBI:57259"/>
        <dbReference type="EC" id="2.4.2.2"/>
    </reaction>
</comment>
<evidence type="ECO:0000256" key="3">
    <source>
        <dbReference type="ARBA" id="ARBA00006915"/>
    </source>
</evidence>
<dbReference type="GO" id="GO:0006206">
    <property type="term" value="P:pyrimidine nucleobase metabolic process"/>
    <property type="evidence" value="ECO:0007669"/>
    <property type="project" value="InterPro"/>
</dbReference>
<dbReference type="PIRSF" id="PIRSF000478">
    <property type="entry name" value="TP_PyNP"/>
    <property type="match status" value="1"/>
</dbReference>
<dbReference type="GO" id="GO:0005829">
    <property type="term" value="C:cytosol"/>
    <property type="evidence" value="ECO:0007669"/>
    <property type="project" value="TreeGrafter"/>
</dbReference>
<evidence type="ECO:0000256" key="7">
    <source>
        <dbReference type="ARBA" id="ARBA00022676"/>
    </source>
</evidence>
<dbReference type="Proteomes" id="UP000824001">
    <property type="component" value="Unassembled WGS sequence"/>
</dbReference>
<feature type="domain" description="Pyrimidine nucleoside phosphorylase C-terminal" evidence="11">
    <location>
        <begin position="345"/>
        <end position="419"/>
    </location>
</feature>
<evidence type="ECO:0000256" key="2">
    <source>
        <dbReference type="ARBA" id="ARBA00003877"/>
    </source>
</evidence>
<dbReference type="InterPro" id="IPR017872">
    <property type="entry name" value="Pyrmidine_PPase_CS"/>
</dbReference>
<dbReference type="InterPro" id="IPR017459">
    <property type="entry name" value="Glycosyl_Trfase_fam3_N_dom"/>
</dbReference>
<proteinExistence type="inferred from homology"/>
<dbReference type="InterPro" id="IPR036566">
    <property type="entry name" value="PYNP-like_C_sf"/>
</dbReference>
<comment type="function">
    <text evidence="2">Catalyzes phosphorolysis of the pyrimidine nucleosides uridine, thymidine and 2'-deoxyuridine with the formation of the corresponding pyrimidine base and ribose-1-phosphate.</text>
</comment>
<dbReference type="Pfam" id="PF00591">
    <property type="entry name" value="Glycos_transf_3"/>
    <property type="match status" value="1"/>
</dbReference>
<dbReference type="GO" id="GO:0004645">
    <property type="term" value="F:1,4-alpha-oligoglucan phosphorylase activity"/>
    <property type="evidence" value="ECO:0007669"/>
    <property type="project" value="InterPro"/>
</dbReference>
<keyword evidence="8 12" id="KW-0808">Transferase</keyword>